<dbReference type="GO" id="GO:0016491">
    <property type="term" value="F:oxidoreductase activity"/>
    <property type="evidence" value="ECO:0007669"/>
    <property type="project" value="UniProtKB-KW"/>
</dbReference>
<sequence>MSNLTSTRLSRGQYVLAIAGATGRLGKALSEVFLTTYRPFFSSVRVLVRDPSSEAARALAQKGAEVHHIDLSNLHDSLSAALRGVDVVVNALATSAAELSDAVFDAALESGVRVYFPPEFGVDHQLNDFPGFEHSDWAKKKAHESRVRERAGSKMKVISVYSGLFLEEALNFPALGFDHRKLTYTCIGPPTQRIAFTSKRDIGNTLAELALLSLSPPSATRVPDHVQIAGNVVSFEELRDIVRGVRQESGVDDEVTVRSEDLKMTREALQDEMRRQPPLKPATFVRINRIIMGEGKLDFSNDNHNELVNPNEELWKWRTVEGFVREMEGWIDS</sequence>
<dbReference type="InterPro" id="IPR036291">
    <property type="entry name" value="NAD(P)-bd_dom_sf"/>
</dbReference>
<dbReference type="Proteomes" id="UP000250043">
    <property type="component" value="Unassembled WGS sequence"/>
</dbReference>
<dbReference type="PANTHER" id="PTHR47706">
    <property type="entry name" value="NMRA-LIKE FAMILY PROTEIN"/>
    <property type="match status" value="1"/>
</dbReference>
<dbReference type="Pfam" id="PF05368">
    <property type="entry name" value="NmrA"/>
    <property type="match status" value="1"/>
</dbReference>
<protein>
    <submittedName>
        <fullName evidence="4">NAD(P)-binding protein</fullName>
    </submittedName>
</protein>
<reference evidence="4 5" key="1">
    <citation type="submission" date="2016-07" db="EMBL/GenBank/DDBJ databases">
        <title>Draft genome of the white-rot fungus Obba rivulosa 3A-2.</title>
        <authorList>
            <consortium name="DOE Joint Genome Institute"/>
            <person name="Miettinen O."/>
            <person name="Riley R."/>
            <person name="Acob R."/>
            <person name="Barry K."/>
            <person name="Cullen D."/>
            <person name="De Vries R."/>
            <person name="Hainaut M."/>
            <person name="Hatakka A."/>
            <person name="Henrissat B."/>
            <person name="Hilden K."/>
            <person name="Kuo R."/>
            <person name="Labutti K."/>
            <person name="Lipzen A."/>
            <person name="Makela M.R."/>
            <person name="Sandor L."/>
            <person name="Spatafora J.W."/>
            <person name="Grigoriev I.V."/>
            <person name="Hibbett D.S."/>
        </authorList>
    </citation>
    <scope>NUCLEOTIDE SEQUENCE [LARGE SCALE GENOMIC DNA]</scope>
    <source>
        <strain evidence="4 5">3A-2</strain>
    </source>
</reference>
<dbReference type="AlphaFoldDB" id="A0A8E2DPC2"/>
<dbReference type="EMBL" id="KV722357">
    <property type="protein sequence ID" value="OCH93284.1"/>
    <property type="molecule type" value="Genomic_DNA"/>
</dbReference>
<dbReference type="Gene3D" id="3.40.50.720">
    <property type="entry name" value="NAD(P)-binding Rossmann-like Domain"/>
    <property type="match status" value="1"/>
</dbReference>
<name>A0A8E2DPC2_9APHY</name>
<feature type="domain" description="NmrA-like" evidence="3">
    <location>
        <begin position="16"/>
        <end position="241"/>
    </location>
</feature>
<proteinExistence type="predicted"/>
<gene>
    <name evidence="4" type="ORF">OBBRIDRAFT_824232</name>
</gene>
<dbReference type="InterPro" id="IPR051609">
    <property type="entry name" value="NmrA/Isoflavone_reductase-like"/>
</dbReference>
<keyword evidence="5" id="KW-1185">Reference proteome</keyword>
<organism evidence="4 5">
    <name type="scientific">Obba rivulosa</name>
    <dbReference type="NCBI Taxonomy" id="1052685"/>
    <lineage>
        <taxon>Eukaryota</taxon>
        <taxon>Fungi</taxon>
        <taxon>Dikarya</taxon>
        <taxon>Basidiomycota</taxon>
        <taxon>Agaricomycotina</taxon>
        <taxon>Agaricomycetes</taxon>
        <taxon>Polyporales</taxon>
        <taxon>Gelatoporiaceae</taxon>
        <taxon>Obba</taxon>
    </lineage>
</organism>
<dbReference type="SUPFAM" id="SSF51735">
    <property type="entry name" value="NAD(P)-binding Rossmann-fold domains"/>
    <property type="match status" value="1"/>
</dbReference>
<evidence type="ECO:0000313" key="4">
    <source>
        <dbReference type="EMBL" id="OCH93284.1"/>
    </source>
</evidence>
<dbReference type="OrthoDB" id="5283654at2759"/>
<evidence type="ECO:0000313" key="5">
    <source>
        <dbReference type="Proteomes" id="UP000250043"/>
    </source>
</evidence>
<dbReference type="InterPro" id="IPR008030">
    <property type="entry name" value="NmrA-like"/>
</dbReference>
<keyword evidence="1" id="KW-0521">NADP</keyword>
<evidence type="ECO:0000256" key="2">
    <source>
        <dbReference type="ARBA" id="ARBA00023002"/>
    </source>
</evidence>
<dbReference type="PANTHER" id="PTHR47706:SF9">
    <property type="entry name" value="NMRA-LIKE DOMAIN-CONTAINING PROTEIN-RELATED"/>
    <property type="match status" value="1"/>
</dbReference>
<evidence type="ECO:0000259" key="3">
    <source>
        <dbReference type="Pfam" id="PF05368"/>
    </source>
</evidence>
<accession>A0A8E2DPC2</accession>
<keyword evidence="2" id="KW-0560">Oxidoreductase</keyword>
<evidence type="ECO:0000256" key="1">
    <source>
        <dbReference type="ARBA" id="ARBA00022857"/>
    </source>
</evidence>